<evidence type="ECO:0000313" key="22">
    <source>
        <dbReference type="Proteomes" id="UP000694850"/>
    </source>
</evidence>
<dbReference type="OrthoDB" id="8865096at2759"/>
<comment type="subcellular location">
    <subcellularLocation>
        <location evidence="7 21">Secreted</location>
    </subcellularLocation>
</comment>
<evidence type="ECO:0000256" key="10">
    <source>
        <dbReference type="ARBA" id="ARBA00020078"/>
    </source>
</evidence>
<dbReference type="GO" id="GO:0003085">
    <property type="term" value="P:negative regulation of systemic arterial blood pressure"/>
    <property type="evidence" value="ECO:0007669"/>
    <property type="project" value="TreeGrafter"/>
</dbReference>
<dbReference type="Proteomes" id="UP000694850">
    <property type="component" value="Unplaced"/>
</dbReference>
<dbReference type="GeneID" id="103198495"/>
<dbReference type="GO" id="GO:0097746">
    <property type="term" value="P:blood vessel diameter maintenance"/>
    <property type="evidence" value="ECO:0007669"/>
    <property type="project" value="UniProtKB-KW"/>
</dbReference>
<keyword evidence="14" id="KW-1015">Disulfide bond</keyword>
<name>A0A8B6ZYS5_ORYAF</name>
<evidence type="ECO:0000256" key="9">
    <source>
        <dbReference type="ARBA" id="ARBA00011384"/>
    </source>
</evidence>
<dbReference type="InterPro" id="IPR002407">
    <property type="entry name" value="Natriuretic_peptide_atrial"/>
</dbReference>
<organism evidence="22 23">
    <name type="scientific">Orycteropus afer afer</name>
    <dbReference type="NCBI Taxonomy" id="1230840"/>
    <lineage>
        <taxon>Eukaryota</taxon>
        <taxon>Metazoa</taxon>
        <taxon>Chordata</taxon>
        <taxon>Craniata</taxon>
        <taxon>Vertebrata</taxon>
        <taxon>Euteleostomi</taxon>
        <taxon>Mammalia</taxon>
        <taxon>Eutheria</taxon>
        <taxon>Afrotheria</taxon>
        <taxon>Tubulidentata</taxon>
        <taxon>Orycteropodidae</taxon>
        <taxon>Orycteropus</taxon>
    </lineage>
</organism>
<evidence type="ECO:0000256" key="3">
    <source>
        <dbReference type="ARBA" id="ARBA00002948"/>
    </source>
</evidence>
<comment type="function">
    <text evidence="4">May have a role in cardio-renal homeostasis through regulation of regulation of natriuresis and vasodilation. In vivo promotes natriuresis. In vitro, vasodilates intestinal smooth muscle but not smooth muscle strips.</text>
</comment>
<evidence type="ECO:0000313" key="23">
    <source>
        <dbReference type="RefSeq" id="XP_007940858.2"/>
    </source>
</evidence>
<keyword evidence="11" id="KW-0964">Secreted</keyword>
<keyword evidence="12" id="KW-0372">Hormone</keyword>
<evidence type="ECO:0000256" key="2">
    <source>
        <dbReference type="ARBA" id="ARBA00002857"/>
    </source>
</evidence>
<dbReference type="GO" id="GO:0051427">
    <property type="term" value="F:hormone receptor binding"/>
    <property type="evidence" value="ECO:0007669"/>
    <property type="project" value="TreeGrafter"/>
</dbReference>
<evidence type="ECO:0000256" key="6">
    <source>
        <dbReference type="ARBA" id="ARBA00003360"/>
    </source>
</evidence>
<dbReference type="InterPro" id="IPR000663">
    <property type="entry name" value="Natr_peptide"/>
</dbReference>
<comment type="subunit">
    <text evidence="9">Homodimer; disulfide-linked antiparallel dimer.</text>
</comment>
<comment type="function">
    <text evidence="3">May have a role in cardio-renal homeostasis through regulation of natriuresis and vasodilation. In vivo promotes natriuresis. In vitro, selectively vasodilates intestinal smooth muscle but not vascular smooth muscle strips.</text>
</comment>
<keyword evidence="13 21" id="KW-0838">Vasoactive</keyword>
<evidence type="ECO:0000256" key="19">
    <source>
        <dbReference type="ARBA" id="ARBA00033220"/>
    </source>
</evidence>
<evidence type="ECO:0000256" key="1">
    <source>
        <dbReference type="ARBA" id="ARBA00002352"/>
    </source>
</evidence>
<evidence type="ECO:0000256" key="11">
    <source>
        <dbReference type="ARBA" id="ARBA00022525"/>
    </source>
</evidence>
<dbReference type="RefSeq" id="XP_007940858.2">
    <property type="nucleotide sequence ID" value="XM_007942667.2"/>
</dbReference>
<proteinExistence type="inferred from homology"/>
<dbReference type="GO" id="GO:0007218">
    <property type="term" value="P:neuropeptide signaling pathway"/>
    <property type="evidence" value="ECO:0007669"/>
    <property type="project" value="TreeGrafter"/>
</dbReference>
<dbReference type="GO" id="GO:0005615">
    <property type="term" value="C:extracellular space"/>
    <property type="evidence" value="ECO:0007669"/>
    <property type="project" value="TreeGrafter"/>
</dbReference>
<dbReference type="GO" id="GO:0005737">
    <property type="term" value="C:cytoplasm"/>
    <property type="evidence" value="ECO:0007669"/>
    <property type="project" value="TreeGrafter"/>
</dbReference>
<evidence type="ECO:0000256" key="16">
    <source>
        <dbReference type="ARBA" id="ARBA00031144"/>
    </source>
</evidence>
<dbReference type="GO" id="GO:0005179">
    <property type="term" value="F:hormone activity"/>
    <property type="evidence" value="ECO:0007669"/>
    <property type="project" value="UniProtKB-KW"/>
</dbReference>
<dbReference type="InterPro" id="IPR050787">
    <property type="entry name" value="Natriuretic_peptide"/>
</dbReference>
<comment type="similarity">
    <text evidence="8 21">Belongs to the natriuretic peptide family.</text>
</comment>
<evidence type="ECO:0000256" key="12">
    <source>
        <dbReference type="ARBA" id="ARBA00022702"/>
    </source>
</evidence>
<evidence type="ECO:0000256" key="4">
    <source>
        <dbReference type="ARBA" id="ARBA00003244"/>
    </source>
</evidence>
<evidence type="ECO:0000256" key="21">
    <source>
        <dbReference type="RuleBase" id="RU003686"/>
    </source>
</evidence>
<dbReference type="InterPro" id="IPR030480">
    <property type="entry name" value="Natr_peptide_CS"/>
</dbReference>
<comment type="function">
    <text evidence="20">May have a role in cardio-renal homeostasis through regulation of natriuresis, diuresis, vasodilation, and inhibiting aldosterone synthesis. In vitro, promotes the production of cGMP and induces vasodilation. May promote natriuresis, at least in part, by enhancing prostaglandin E2 synthesis resulting in the inhibition of renal Na+-K+-ATPase. However reports on the involvement of this peptide in mammal blood volume and blood pressure homeostasis are conflicting; according to a report, in vivo it is not sufficient to activate cGMP and does not inhibit collecting duct transport nor effect diuresis and natriuresis. Appears to bind to specific receptors that are distinct from the receptors bound by atrial natriuretic peptide and vessel dilator. Possibly enhances protein excretion in urine by decreasing proximal tubular protein reabsorption.</text>
</comment>
<dbReference type="PRINTS" id="PR00710">
    <property type="entry name" value="NATPEPTIDES"/>
</dbReference>
<sequence length="273" mass="30045">MDPQTALTRTLLLLLFLHLSPPGGRSHPLGASDLVSELPTQDKVSKMLTEPVELEIPQQDQGPVETLEAPEGVLQLPAIQVRPPTPRPRRRPYSSCFGRKINRINSHSGLGCNVMKRHMSSFSTITVGFLFFLAFQLPGQTRANPVYTSMSNADLMDFKNLLDRLEDKMPLEDEIVPPQVLSEQNDEAGVALSPLPEVLPWTREVSPAQRDGGTLGRGPWDSSERASLLKNKLRALLTAPRSLRRSSCFGGRIDRIGAQSGLGCNSFRVRGMG</sequence>
<evidence type="ECO:0000256" key="5">
    <source>
        <dbReference type="ARBA" id="ARBA00003298"/>
    </source>
</evidence>
<comment type="function">
    <text evidence="6">May have a role in cardio-renal homeostasis through regulation of natriuresis and vasodilation. In vivo promotes natriuresis. In vitro, selectively vasodilates intestinal and vascular smooth muscle strips.</text>
</comment>
<dbReference type="PRINTS" id="PR00711">
    <property type="entry name" value="ANATPEPTIDE"/>
</dbReference>
<evidence type="ECO:0000256" key="13">
    <source>
        <dbReference type="ARBA" id="ARBA00022858"/>
    </source>
</evidence>
<evidence type="ECO:0000256" key="14">
    <source>
        <dbReference type="ARBA" id="ARBA00023157"/>
    </source>
</evidence>
<accession>A0A8B6ZYS5</accession>
<dbReference type="PANTHER" id="PTHR14066:SF2">
    <property type="entry name" value="NATRIURETIC PEPTIDES A"/>
    <property type="match status" value="1"/>
</dbReference>
<evidence type="ECO:0000256" key="7">
    <source>
        <dbReference type="ARBA" id="ARBA00004613"/>
    </source>
</evidence>
<dbReference type="SMART" id="SM00183">
    <property type="entry name" value="NAT_PEP"/>
    <property type="match status" value="2"/>
</dbReference>
<protein>
    <recommendedName>
        <fullName evidence="10">Natriuretic peptides A</fullName>
    </recommendedName>
    <alternativeName>
        <fullName evidence="17">Atrial natriuretic factor prohormone</fullName>
    </alternativeName>
    <alternativeName>
        <fullName evidence="18">Atrial natriuretic peptide prohormone</fullName>
    </alternativeName>
    <alternativeName>
        <fullName evidence="16">Atriopeptigen</fullName>
    </alternativeName>
    <alternativeName>
        <fullName evidence="15">Cardiodilatin</fullName>
    </alternativeName>
    <alternativeName>
        <fullName evidence="19">preproCDD-ANF</fullName>
    </alternativeName>
</protein>
<evidence type="ECO:0000256" key="18">
    <source>
        <dbReference type="ARBA" id="ARBA00032736"/>
    </source>
</evidence>
<evidence type="ECO:0000256" key="8">
    <source>
        <dbReference type="ARBA" id="ARBA00009041"/>
    </source>
</evidence>
<evidence type="ECO:0000256" key="17">
    <source>
        <dbReference type="ARBA" id="ARBA00031619"/>
    </source>
</evidence>
<gene>
    <name evidence="23" type="primary">LOC103198495</name>
</gene>
<dbReference type="GO" id="GO:0007168">
    <property type="term" value="P:receptor guanylyl cyclase signaling pathway"/>
    <property type="evidence" value="ECO:0007669"/>
    <property type="project" value="TreeGrafter"/>
</dbReference>
<reference evidence="23" key="1">
    <citation type="submission" date="2025-08" db="UniProtKB">
        <authorList>
            <consortium name="RefSeq"/>
        </authorList>
    </citation>
    <scope>IDENTIFICATION</scope>
</reference>
<dbReference type="Pfam" id="PF00212">
    <property type="entry name" value="ANP"/>
    <property type="match status" value="2"/>
</dbReference>
<comment type="function">
    <text evidence="2">Hormone produced in the kidneys that appears to be important for maintaining cardio-renal homeostasis. Mediates vasodilation, natriuresis and diuresis primarily in the renal system, in order to maintain the extracellular fluid volume and control the fluid-electrolyte balance. Specifically binds and stimulates cGMP production by renal transmembrane receptors, likely NPR1. Urodilatin not ANP, may be the natriuretic peptide responsible for the regulation of sodium and water homeostasis in the kidney.</text>
</comment>
<dbReference type="GO" id="GO:0006182">
    <property type="term" value="P:cGMP biosynthetic process"/>
    <property type="evidence" value="ECO:0007669"/>
    <property type="project" value="TreeGrafter"/>
</dbReference>
<dbReference type="PROSITE" id="PS00263">
    <property type="entry name" value="NATRIURETIC_PEPTIDE"/>
    <property type="match status" value="1"/>
</dbReference>
<evidence type="ECO:0000256" key="15">
    <source>
        <dbReference type="ARBA" id="ARBA00030903"/>
    </source>
</evidence>
<comment type="function">
    <text evidence="5">May have a role in cardio-renal homeostasis through regulation of diuresis and inhibiting aldosterone synthesis. In vitro, promotes the production of cGMP and induces vasodilation. May promote natriuresis, at least in part, by enhancing prostaglandin E2 synthesis resulting in the inhibition of renal Na+-K+-ATPase. May have a role in potassium excretion but not sodium excretion (natriuresis). Possibly enhances protein excretion in urine by decreasing proximal tubular protein reabsorption.</text>
</comment>
<keyword evidence="22" id="KW-1185">Reference proteome</keyword>
<dbReference type="PANTHER" id="PTHR14066">
    <property type="entry name" value="ATRIAL NATRIURETIC FACTOR PRECURSOR"/>
    <property type="match status" value="1"/>
</dbReference>
<evidence type="ECO:0000256" key="20">
    <source>
        <dbReference type="ARBA" id="ARBA00045221"/>
    </source>
</evidence>
<dbReference type="GO" id="GO:0019934">
    <property type="term" value="P:cGMP-mediated signaling"/>
    <property type="evidence" value="ECO:0007669"/>
    <property type="project" value="TreeGrafter"/>
</dbReference>
<dbReference type="AlphaFoldDB" id="A0A8B6ZYS5"/>
<comment type="function">
    <text evidence="1">May have a role in cardio-renal homeostasis through regulation of natriuresis and vasodilation. In vivo promotes natriuresis and in vitro, vasodilates renal artery strips.</text>
</comment>